<dbReference type="EC" id="3.1.3.16" evidence="2"/>
<dbReference type="KEGG" id="vde:111250738"/>
<dbReference type="OMA" id="AHDLEIM"/>
<comment type="catalytic activity">
    <reaction evidence="5">
        <text>O-phospho-L-threonyl-[protein] + H2O = L-threonyl-[protein] + phosphate</text>
        <dbReference type="Rhea" id="RHEA:47004"/>
        <dbReference type="Rhea" id="RHEA-COMP:11060"/>
        <dbReference type="Rhea" id="RHEA-COMP:11605"/>
        <dbReference type="ChEBI" id="CHEBI:15377"/>
        <dbReference type="ChEBI" id="CHEBI:30013"/>
        <dbReference type="ChEBI" id="CHEBI:43474"/>
        <dbReference type="ChEBI" id="CHEBI:61977"/>
        <dbReference type="EC" id="3.1.3.16"/>
    </reaction>
</comment>
<dbReference type="SUPFAM" id="SSF52799">
    <property type="entry name" value="(Phosphotyrosine protein) phosphatases II"/>
    <property type="match status" value="1"/>
</dbReference>
<dbReference type="GeneID" id="111250738"/>
<dbReference type="InterPro" id="IPR016130">
    <property type="entry name" value="Tyr_Pase_AS"/>
</dbReference>
<dbReference type="InterPro" id="IPR020422">
    <property type="entry name" value="TYR_PHOSPHATASE_DUAL_dom"/>
</dbReference>
<dbReference type="InParanoid" id="A0A7M7MAK6"/>
<keyword evidence="4" id="KW-0904">Protein phosphatase</keyword>
<proteinExistence type="inferred from homology"/>
<dbReference type="FunFam" id="3.90.190.10:FF:000004">
    <property type="entry name" value="Protein phosphatase Slingshot homolog 2"/>
    <property type="match status" value="1"/>
</dbReference>
<dbReference type="SMART" id="SM00404">
    <property type="entry name" value="PTPc_motif"/>
    <property type="match status" value="1"/>
</dbReference>
<dbReference type="EnsemblMetazoa" id="XM_022806388">
    <property type="protein sequence ID" value="XP_022662123"/>
    <property type="gene ID" value="LOC111250738"/>
</dbReference>
<dbReference type="AlphaFoldDB" id="A0A7M7MAK6"/>
<dbReference type="GO" id="GO:0004722">
    <property type="term" value="F:protein serine/threonine phosphatase activity"/>
    <property type="evidence" value="ECO:0007669"/>
    <property type="project" value="UniProtKB-EC"/>
</dbReference>
<comment type="similarity">
    <text evidence="1">Belongs to the protein-tyrosine phosphatase family.</text>
</comment>
<dbReference type="InterPro" id="IPR000340">
    <property type="entry name" value="Dual-sp_phosphatase_cat-dom"/>
</dbReference>
<dbReference type="InterPro" id="IPR003595">
    <property type="entry name" value="Tyr_Pase_cat"/>
</dbReference>
<dbReference type="PANTHER" id="PTHR46377:SF1">
    <property type="entry name" value="DUAL SPECIFICITY PROTEIN PHOSPHATASE 19"/>
    <property type="match status" value="1"/>
</dbReference>
<dbReference type="PROSITE" id="PS00383">
    <property type="entry name" value="TYR_PHOSPHATASE_1"/>
    <property type="match status" value="1"/>
</dbReference>
<dbReference type="GO" id="GO:0005737">
    <property type="term" value="C:cytoplasm"/>
    <property type="evidence" value="ECO:0007669"/>
    <property type="project" value="TreeGrafter"/>
</dbReference>
<name>A0A7M7MAK6_VARDE</name>
<dbReference type="OrthoDB" id="10252009at2759"/>
<dbReference type="InterPro" id="IPR000387">
    <property type="entry name" value="Tyr_Pase_dom"/>
</dbReference>
<dbReference type="FunCoup" id="A0A7M7MAK6">
    <property type="interactions" value="343"/>
</dbReference>
<dbReference type="PROSITE" id="PS50056">
    <property type="entry name" value="TYR_PHOSPHATASE_2"/>
    <property type="match status" value="1"/>
</dbReference>
<dbReference type="SMART" id="SM00195">
    <property type="entry name" value="DSPc"/>
    <property type="match status" value="1"/>
</dbReference>
<dbReference type="PRINTS" id="PR01910">
    <property type="entry name" value="ADSPHPHTASEB"/>
</dbReference>
<dbReference type="PROSITE" id="PS50054">
    <property type="entry name" value="TYR_PHOSPHATASE_DUAL"/>
    <property type="match status" value="1"/>
</dbReference>
<evidence type="ECO:0000256" key="2">
    <source>
        <dbReference type="ARBA" id="ARBA00013081"/>
    </source>
</evidence>
<dbReference type="GO" id="GO:0008579">
    <property type="term" value="F:JUN kinase phosphatase activity"/>
    <property type="evidence" value="ECO:0007669"/>
    <property type="project" value="TreeGrafter"/>
</dbReference>
<evidence type="ECO:0000259" key="7">
    <source>
        <dbReference type="PROSITE" id="PS50056"/>
    </source>
</evidence>
<dbReference type="Gene3D" id="3.90.190.10">
    <property type="entry name" value="Protein tyrosine phosphatase superfamily"/>
    <property type="match status" value="1"/>
</dbReference>
<evidence type="ECO:0000256" key="3">
    <source>
        <dbReference type="ARBA" id="ARBA00022801"/>
    </source>
</evidence>
<evidence type="ECO:0000256" key="1">
    <source>
        <dbReference type="ARBA" id="ARBA00009580"/>
    </source>
</evidence>
<dbReference type="PRINTS" id="PR01908">
    <property type="entry name" value="ADSPHPHTASE"/>
</dbReference>
<dbReference type="Proteomes" id="UP000594260">
    <property type="component" value="Unplaced"/>
</dbReference>
<reference evidence="8" key="1">
    <citation type="submission" date="2021-01" db="UniProtKB">
        <authorList>
            <consortium name="EnsemblMetazoa"/>
        </authorList>
    </citation>
    <scope>IDENTIFICATION</scope>
</reference>
<feature type="domain" description="Tyrosine-protein phosphatase" evidence="6">
    <location>
        <begin position="46"/>
        <end position="187"/>
    </location>
</feature>
<dbReference type="InterPro" id="IPR029021">
    <property type="entry name" value="Prot-tyrosine_phosphatase-like"/>
</dbReference>
<feature type="domain" description="Tyrosine specific protein phosphatases" evidence="7">
    <location>
        <begin position="111"/>
        <end position="166"/>
    </location>
</feature>
<dbReference type="Pfam" id="PF00782">
    <property type="entry name" value="DSPc"/>
    <property type="match status" value="1"/>
</dbReference>
<evidence type="ECO:0000256" key="4">
    <source>
        <dbReference type="ARBA" id="ARBA00022912"/>
    </source>
</evidence>
<evidence type="ECO:0000259" key="6">
    <source>
        <dbReference type="PROSITE" id="PS50054"/>
    </source>
</evidence>
<dbReference type="GO" id="GO:0017017">
    <property type="term" value="F:MAP kinase tyrosine/serine/threonine phosphatase activity"/>
    <property type="evidence" value="ECO:0007669"/>
    <property type="project" value="InterPro"/>
</dbReference>
<organism evidence="8 9">
    <name type="scientific">Varroa destructor</name>
    <name type="common">Honeybee mite</name>
    <dbReference type="NCBI Taxonomy" id="109461"/>
    <lineage>
        <taxon>Eukaryota</taxon>
        <taxon>Metazoa</taxon>
        <taxon>Ecdysozoa</taxon>
        <taxon>Arthropoda</taxon>
        <taxon>Chelicerata</taxon>
        <taxon>Arachnida</taxon>
        <taxon>Acari</taxon>
        <taxon>Parasitiformes</taxon>
        <taxon>Mesostigmata</taxon>
        <taxon>Gamasina</taxon>
        <taxon>Dermanyssoidea</taxon>
        <taxon>Varroidae</taxon>
        <taxon>Varroa</taxon>
    </lineage>
</organism>
<dbReference type="PANTHER" id="PTHR46377">
    <property type="entry name" value="DUAL SPECIFICITY PROTEIN PHOSPHATASE 19"/>
    <property type="match status" value="1"/>
</dbReference>
<accession>A0A7M7MAK6</accession>
<dbReference type="RefSeq" id="XP_022662123.1">
    <property type="nucleotide sequence ID" value="XM_022806388.1"/>
</dbReference>
<evidence type="ECO:0000313" key="8">
    <source>
        <dbReference type="EnsemblMetazoa" id="XP_022662123"/>
    </source>
</evidence>
<protein>
    <recommendedName>
        <fullName evidence="2">protein-serine/threonine phosphatase</fullName>
        <ecNumber evidence="2">3.1.3.16</ecNumber>
    </recommendedName>
</protein>
<dbReference type="InterPro" id="IPR020420">
    <property type="entry name" value="Atypical_DUSP_subfamB"/>
</dbReference>
<keyword evidence="9" id="KW-1185">Reference proteome</keyword>
<evidence type="ECO:0000313" key="9">
    <source>
        <dbReference type="Proteomes" id="UP000594260"/>
    </source>
</evidence>
<sequence length="190" mass="21940">MHSKKQGNVLLERRNSAGGFSGILNPEPRTQERCRGFVYDFKPDLQMASITPGLYLSSQDVASNLELLRSRNIRHIINVAWGIPNYFPQHFRYLKLRLLDLPEQNVRLVFEECFDFIDEAMSTGGSTLVHCNAGVSRSSTICIAYLMNRQRMRLVPALNQVRMERPIIRPNDGFMQQLKEYEKEIHPLTT</sequence>
<keyword evidence="3" id="KW-0378">Hydrolase</keyword>
<evidence type="ECO:0000256" key="5">
    <source>
        <dbReference type="ARBA" id="ARBA00048336"/>
    </source>
</evidence>